<feature type="compositionally biased region" description="Pro residues" evidence="1">
    <location>
        <begin position="31"/>
        <end position="49"/>
    </location>
</feature>
<organism evidence="2 3">
    <name type="scientific">Tetrabaena socialis</name>
    <dbReference type="NCBI Taxonomy" id="47790"/>
    <lineage>
        <taxon>Eukaryota</taxon>
        <taxon>Viridiplantae</taxon>
        <taxon>Chlorophyta</taxon>
        <taxon>core chlorophytes</taxon>
        <taxon>Chlorophyceae</taxon>
        <taxon>CS clade</taxon>
        <taxon>Chlamydomonadales</taxon>
        <taxon>Tetrabaenaceae</taxon>
        <taxon>Tetrabaena</taxon>
    </lineage>
</organism>
<gene>
    <name evidence="2" type="ORF">TSOC_008285</name>
</gene>
<comment type="caution">
    <text evidence="2">The sequence shown here is derived from an EMBL/GenBank/DDBJ whole genome shotgun (WGS) entry which is preliminary data.</text>
</comment>
<reference evidence="2 3" key="1">
    <citation type="journal article" date="2017" name="Mol. Biol. Evol.">
        <title>The 4-celled Tetrabaena socialis nuclear genome reveals the essential components for genetic control of cell number at the origin of multicellularity in the volvocine lineage.</title>
        <authorList>
            <person name="Featherston J."/>
            <person name="Arakaki Y."/>
            <person name="Hanschen E.R."/>
            <person name="Ferris P.J."/>
            <person name="Michod R.E."/>
            <person name="Olson B.J.S.C."/>
            <person name="Nozaki H."/>
            <person name="Durand P.M."/>
        </authorList>
    </citation>
    <scope>NUCLEOTIDE SEQUENCE [LARGE SCALE GENOMIC DNA]</scope>
    <source>
        <strain evidence="2 3">NIES-571</strain>
    </source>
</reference>
<protein>
    <recommendedName>
        <fullName evidence="4">Galactose-1-phosphate uridylyltransferase</fullName>
    </recommendedName>
</protein>
<name>A0A2J7ZYW3_9CHLO</name>
<keyword evidence="3" id="KW-1185">Reference proteome</keyword>
<dbReference type="Proteomes" id="UP000236333">
    <property type="component" value="Unassembled WGS sequence"/>
</dbReference>
<feature type="region of interest" description="Disordered" evidence="1">
    <location>
        <begin position="1"/>
        <end position="63"/>
    </location>
</feature>
<sequence>MATPYYGAQPFPFAHPPAPAQPHDDCDPRDNPSPPAGVAPQPPQPPSPPATAATEATAGPAPPRSIFDVAQRAVAGQLPEGPGARALDRLYDFTVGTARCSVGPLLAEKYGMEPDNMQLVVSVTNRITFEQTWFNEARTRKPQTFKAEAGGAVDPTDGGRRCDFCRWQELTAEDSWGRHEGPHAVSASNLFKYGQPAHGLILFKHHDPLAFSLQQLADFLAVSDRWLAAAAATHPAARHPFFLWNCGPRAGASQFHGHGQTMLTKAPVPTQALLDQQAALHARSHPGTSLYRDLLEAHAAVGLARVVCVGEDRCWLLAHMSPIKDCEVLLLCNDASSSGGTSSYGATSSGTGSSASSTGSSSSSSGAASSGSTSRGGGGGGLSSPALAAGLHAALRALLDGLGVQAFNCGLLNLGQGAGAAGRAAAEGEETEAVAASGGGVAGRAAAEGKGAEEVLAGGGGGGSGGG</sequence>
<evidence type="ECO:0008006" key="4">
    <source>
        <dbReference type="Google" id="ProtNLM"/>
    </source>
</evidence>
<dbReference type="SUPFAM" id="SSF54197">
    <property type="entry name" value="HIT-like"/>
    <property type="match status" value="1"/>
</dbReference>
<evidence type="ECO:0000256" key="1">
    <source>
        <dbReference type="SAM" id="MobiDB-lite"/>
    </source>
</evidence>
<evidence type="ECO:0000313" key="2">
    <source>
        <dbReference type="EMBL" id="PNH05460.1"/>
    </source>
</evidence>
<feature type="region of interest" description="Disordered" evidence="1">
    <location>
        <begin position="340"/>
        <end position="381"/>
    </location>
</feature>
<proteinExistence type="predicted"/>
<feature type="non-terminal residue" evidence="2">
    <location>
        <position position="467"/>
    </location>
</feature>
<dbReference type="InterPro" id="IPR036265">
    <property type="entry name" value="HIT-like_sf"/>
</dbReference>
<feature type="compositionally biased region" description="Low complexity" evidence="1">
    <location>
        <begin position="50"/>
        <end position="59"/>
    </location>
</feature>
<feature type="compositionally biased region" description="Low complexity" evidence="1">
    <location>
        <begin position="340"/>
        <end position="373"/>
    </location>
</feature>
<accession>A0A2J7ZYW3</accession>
<dbReference type="AlphaFoldDB" id="A0A2J7ZYW3"/>
<dbReference type="EMBL" id="PGGS01000304">
    <property type="protein sequence ID" value="PNH05460.1"/>
    <property type="molecule type" value="Genomic_DNA"/>
</dbReference>
<dbReference type="OrthoDB" id="5945460at2759"/>
<evidence type="ECO:0000313" key="3">
    <source>
        <dbReference type="Proteomes" id="UP000236333"/>
    </source>
</evidence>